<proteinExistence type="predicted"/>
<dbReference type="RefSeq" id="WP_030892593.1">
    <property type="nucleotide sequence ID" value="NZ_JBIRHZ010000018.1"/>
</dbReference>
<sequence>MRLGKPLAVGFAEEREQPEHEPTTASGAAAADAGAETAVDPAAETAVEAAVEAGDRGAVAAGAEATAPR</sequence>
<dbReference type="Proteomes" id="UP000037020">
    <property type="component" value="Unassembled WGS sequence"/>
</dbReference>
<feature type="compositionally biased region" description="Basic and acidic residues" evidence="1">
    <location>
        <begin position="12"/>
        <end position="22"/>
    </location>
</feature>
<gene>
    <name evidence="2" type="ORF">ADK38_33860</name>
</gene>
<feature type="compositionally biased region" description="Low complexity" evidence="1">
    <location>
        <begin position="23"/>
        <end position="44"/>
    </location>
</feature>
<evidence type="ECO:0000313" key="3">
    <source>
        <dbReference type="Proteomes" id="UP000037020"/>
    </source>
</evidence>
<protein>
    <submittedName>
        <fullName evidence="2">Uncharacterized protein</fullName>
    </submittedName>
</protein>
<name>A0ABR5IXQ6_9ACTN</name>
<comment type="caution">
    <text evidence="2">The sequence shown here is derived from an EMBL/GenBank/DDBJ whole genome shotgun (WGS) entry which is preliminary data.</text>
</comment>
<reference evidence="2 3" key="1">
    <citation type="submission" date="2015-07" db="EMBL/GenBank/DDBJ databases">
        <authorList>
            <person name="Ju K.-S."/>
            <person name="Doroghazi J.R."/>
            <person name="Metcalf W.W."/>
        </authorList>
    </citation>
    <scope>NUCLEOTIDE SEQUENCE [LARGE SCALE GENOMIC DNA]</scope>
    <source>
        <strain evidence="2 3">NRRL B-3589</strain>
    </source>
</reference>
<accession>A0ABR5IXQ6</accession>
<organism evidence="2 3">
    <name type="scientific">Streptomyces varsoviensis</name>
    <dbReference type="NCBI Taxonomy" id="67373"/>
    <lineage>
        <taxon>Bacteria</taxon>
        <taxon>Bacillati</taxon>
        <taxon>Actinomycetota</taxon>
        <taxon>Actinomycetes</taxon>
        <taxon>Kitasatosporales</taxon>
        <taxon>Streptomycetaceae</taxon>
        <taxon>Streptomyces</taxon>
    </lineage>
</organism>
<keyword evidence="3" id="KW-1185">Reference proteome</keyword>
<feature type="region of interest" description="Disordered" evidence="1">
    <location>
        <begin position="1"/>
        <end position="44"/>
    </location>
</feature>
<evidence type="ECO:0000313" key="2">
    <source>
        <dbReference type="EMBL" id="KOG85936.1"/>
    </source>
</evidence>
<evidence type="ECO:0000256" key="1">
    <source>
        <dbReference type="SAM" id="MobiDB-lite"/>
    </source>
</evidence>
<dbReference type="EMBL" id="LGUT01003111">
    <property type="protein sequence ID" value="KOG85936.1"/>
    <property type="molecule type" value="Genomic_DNA"/>
</dbReference>